<name>A0AA40F3Q4_9PEZI</name>
<dbReference type="Pfam" id="PF11735">
    <property type="entry name" value="CAP59_mtransfer"/>
    <property type="match status" value="1"/>
</dbReference>
<protein>
    <submittedName>
        <fullName evidence="2">Cryptococcal mannosyltransferase 1-domain-containing protein</fullName>
    </submittedName>
</protein>
<sequence length="350" mass="39300">MPEPRPLRRPLCPPHPDPPPTNSTSPPPIHYFLALDLRNVLPLLPRLLGSLLETIRFLGPSSCYLSIIEGHSPDGTLSVLTALTPHLAALNIRYHLQSSSLNPSAADRIARLAALRNLALAPLLASPTLFAAPADTTILFLNDVALCAEDVLELAHQRRVQQADMTCAVDWTHVGRDPTFYDVWVARTMKGDSFFEIPPSGSWDFAWNLFWNDKATRERFVARRPFQVFSCWNGAVAVGAEAMMTGGVRFRAPREDRGECFQGEPQLFCKDLWFGGWGRVAVVPSVNIEYGDEKGRLIKEGKGYTSRWTAVETEEEARIEWVDEPPREVKCMPTYDNQYWQAWNASLPLD</sequence>
<dbReference type="PANTHER" id="PTHR34144">
    <property type="entry name" value="CHROMOSOME 8, WHOLE GENOME SHOTGUN SEQUENCE"/>
    <property type="match status" value="1"/>
</dbReference>
<dbReference type="PANTHER" id="PTHR34144:SF5">
    <property type="entry name" value="ALPHA-1,3-MANNOSYLTRANSFERASE CMT1"/>
    <property type="match status" value="1"/>
</dbReference>
<dbReference type="EMBL" id="JAUKUD010000003">
    <property type="protein sequence ID" value="KAK0750521.1"/>
    <property type="molecule type" value="Genomic_DNA"/>
</dbReference>
<comment type="caution">
    <text evidence="2">The sequence shown here is derived from an EMBL/GenBank/DDBJ whole genome shotgun (WGS) entry which is preliminary data.</text>
</comment>
<evidence type="ECO:0000313" key="3">
    <source>
        <dbReference type="Proteomes" id="UP001172155"/>
    </source>
</evidence>
<evidence type="ECO:0000256" key="1">
    <source>
        <dbReference type="SAM" id="MobiDB-lite"/>
    </source>
</evidence>
<reference evidence="2" key="1">
    <citation type="submission" date="2023-06" db="EMBL/GenBank/DDBJ databases">
        <title>Genome-scale phylogeny and comparative genomics of the fungal order Sordariales.</title>
        <authorList>
            <consortium name="Lawrence Berkeley National Laboratory"/>
            <person name="Hensen N."/>
            <person name="Bonometti L."/>
            <person name="Westerberg I."/>
            <person name="Brannstrom I.O."/>
            <person name="Guillou S."/>
            <person name="Cros-Aarteil S."/>
            <person name="Calhoun S."/>
            <person name="Haridas S."/>
            <person name="Kuo A."/>
            <person name="Mondo S."/>
            <person name="Pangilinan J."/>
            <person name="Riley R."/>
            <person name="LaButti K."/>
            <person name="Andreopoulos B."/>
            <person name="Lipzen A."/>
            <person name="Chen C."/>
            <person name="Yanf M."/>
            <person name="Daum C."/>
            <person name="Ng V."/>
            <person name="Clum A."/>
            <person name="Steindorff A."/>
            <person name="Ohm R."/>
            <person name="Martin F."/>
            <person name="Silar P."/>
            <person name="Natvig D."/>
            <person name="Lalanne C."/>
            <person name="Gautier V."/>
            <person name="Ament-velasquez S.L."/>
            <person name="Kruys A."/>
            <person name="Hutchinson M.I."/>
            <person name="Powell A.J."/>
            <person name="Barry K."/>
            <person name="Miller A.N."/>
            <person name="Grigoriev I.V."/>
            <person name="Debuchy R."/>
            <person name="Gladieux P."/>
            <person name="Thoren M.H."/>
            <person name="Johannesson H."/>
        </authorList>
    </citation>
    <scope>NUCLEOTIDE SEQUENCE</scope>
    <source>
        <strain evidence="2">SMH3187-1</strain>
    </source>
</reference>
<dbReference type="AlphaFoldDB" id="A0AA40F3Q4"/>
<proteinExistence type="predicted"/>
<keyword evidence="3" id="KW-1185">Reference proteome</keyword>
<evidence type="ECO:0000313" key="2">
    <source>
        <dbReference type="EMBL" id="KAK0750521.1"/>
    </source>
</evidence>
<feature type="region of interest" description="Disordered" evidence="1">
    <location>
        <begin position="1"/>
        <end position="25"/>
    </location>
</feature>
<dbReference type="Proteomes" id="UP001172155">
    <property type="component" value="Unassembled WGS sequence"/>
</dbReference>
<organism evidence="2 3">
    <name type="scientific">Schizothecium vesticola</name>
    <dbReference type="NCBI Taxonomy" id="314040"/>
    <lineage>
        <taxon>Eukaryota</taxon>
        <taxon>Fungi</taxon>
        <taxon>Dikarya</taxon>
        <taxon>Ascomycota</taxon>
        <taxon>Pezizomycotina</taxon>
        <taxon>Sordariomycetes</taxon>
        <taxon>Sordariomycetidae</taxon>
        <taxon>Sordariales</taxon>
        <taxon>Schizotheciaceae</taxon>
        <taxon>Schizothecium</taxon>
    </lineage>
</organism>
<dbReference type="GO" id="GO:0016757">
    <property type="term" value="F:glycosyltransferase activity"/>
    <property type="evidence" value="ECO:0007669"/>
    <property type="project" value="UniProtKB-KW"/>
</dbReference>
<feature type="compositionally biased region" description="Pro residues" evidence="1">
    <location>
        <begin position="11"/>
        <end position="25"/>
    </location>
</feature>
<accession>A0AA40F3Q4</accession>
<gene>
    <name evidence="2" type="ORF">B0T18DRAFT_129388</name>
</gene>
<dbReference type="InterPro" id="IPR021047">
    <property type="entry name" value="Mannosyltransferase_CMT1"/>
</dbReference>
<keyword evidence="2" id="KW-0328">Glycosyltransferase</keyword>
<keyword evidence="2" id="KW-0808">Transferase</keyword>